<dbReference type="EMBL" id="SMBH01000015">
    <property type="protein sequence ID" value="TCU12656.1"/>
    <property type="molecule type" value="Genomic_DNA"/>
</dbReference>
<dbReference type="AlphaFoldDB" id="A0A4R3Q468"/>
<evidence type="ECO:0000313" key="1">
    <source>
        <dbReference type="EMBL" id="TCU12656.1"/>
    </source>
</evidence>
<reference evidence="1 2" key="1">
    <citation type="submission" date="2019-03" db="EMBL/GenBank/DDBJ databases">
        <title>Genomic Encyclopedia of Type Strains, Phase IV (KMG-V): Genome sequencing to study the core and pangenomes of soil and plant-associated prokaryotes.</title>
        <authorList>
            <person name="Whitman W."/>
        </authorList>
    </citation>
    <scope>NUCLEOTIDE SEQUENCE [LARGE SCALE GENOMIC DNA]</scope>
    <source>
        <strain evidence="1 2">Hc14</strain>
    </source>
</reference>
<protein>
    <submittedName>
        <fullName evidence="1">Uncharacterized protein</fullName>
    </submittedName>
</protein>
<proteinExistence type="predicted"/>
<sequence length="113" mass="11702">MDDQAAMFRPFGEVAVVPDIVETLETGGAEFGAVIVVPKANGQGGKSARADQLALLAAHRPALVIPHIDGEAGAGPLNLAAPDRRYRIAEHETGNDIGATGNRGELHILLDAS</sequence>
<name>A0A4R3Q468_RHISU</name>
<accession>A0A4R3Q468</accession>
<dbReference type="Proteomes" id="UP000294576">
    <property type="component" value="Unassembled WGS sequence"/>
</dbReference>
<gene>
    <name evidence="1" type="ORF">EV132_11592</name>
</gene>
<comment type="caution">
    <text evidence="1">The sequence shown here is derived from an EMBL/GenBank/DDBJ whole genome shotgun (WGS) entry which is preliminary data.</text>
</comment>
<evidence type="ECO:0000313" key="2">
    <source>
        <dbReference type="Proteomes" id="UP000294576"/>
    </source>
</evidence>
<organism evidence="1 2">
    <name type="scientific">Rhizobium sullae</name>
    <name type="common">Rhizobium hedysari</name>
    <dbReference type="NCBI Taxonomy" id="50338"/>
    <lineage>
        <taxon>Bacteria</taxon>
        <taxon>Pseudomonadati</taxon>
        <taxon>Pseudomonadota</taxon>
        <taxon>Alphaproteobacteria</taxon>
        <taxon>Hyphomicrobiales</taxon>
        <taxon>Rhizobiaceae</taxon>
        <taxon>Rhizobium/Agrobacterium group</taxon>
        <taxon>Rhizobium</taxon>
    </lineage>
</organism>